<evidence type="ECO:0000313" key="2">
    <source>
        <dbReference type="EMBL" id="MFD0864096.1"/>
    </source>
</evidence>
<organism evidence="2 3">
    <name type="scientific">Sungkyunkwania multivorans</name>
    <dbReference type="NCBI Taxonomy" id="1173618"/>
    <lineage>
        <taxon>Bacteria</taxon>
        <taxon>Pseudomonadati</taxon>
        <taxon>Bacteroidota</taxon>
        <taxon>Flavobacteriia</taxon>
        <taxon>Flavobacteriales</taxon>
        <taxon>Flavobacteriaceae</taxon>
        <taxon>Sungkyunkwania</taxon>
    </lineage>
</organism>
<comment type="caution">
    <text evidence="2">The sequence shown here is derived from an EMBL/GenBank/DDBJ whole genome shotgun (WGS) entry which is preliminary data.</text>
</comment>
<dbReference type="Pfam" id="PF00535">
    <property type="entry name" value="Glycos_transf_2"/>
    <property type="match status" value="1"/>
</dbReference>
<dbReference type="Proteomes" id="UP001596978">
    <property type="component" value="Unassembled WGS sequence"/>
</dbReference>
<dbReference type="InterPro" id="IPR050834">
    <property type="entry name" value="Glycosyltransf_2"/>
</dbReference>
<name>A0ABW3D215_9FLAO</name>
<protein>
    <submittedName>
        <fullName evidence="2">Glycosyltransferase family 2 protein</fullName>
        <ecNumber evidence="2">2.4.-.-</ecNumber>
    </submittedName>
</protein>
<keyword evidence="2" id="KW-0328">Glycosyltransferase</keyword>
<keyword evidence="2" id="KW-0808">Transferase</keyword>
<dbReference type="EC" id="2.4.-.-" evidence="2"/>
<dbReference type="PANTHER" id="PTHR43685:SF11">
    <property type="entry name" value="GLYCOSYLTRANSFERASE TAGX-RELATED"/>
    <property type="match status" value="1"/>
</dbReference>
<feature type="domain" description="Glycosyltransferase 2-like" evidence="1">
    <location>
        <begin position="9"/>
        <end position="119"/>
    </location>
</feature>
<dbReference type="CDD" id="cd06433">
    <property type="entry name" value="GT_2_WfgS_like"/>
    <property type="match status" value="1"/>
</dbReference>
<dbReference type="InterPro" id="IPR001173">
    <property type="entry name" value="Glyco_trans_2-like"/>
</dbReference>
<sequence>MGAEFPKISVVTPNYNQADFIGETIKSVLSQDYPNLEYIVIDGGSDDGSVSEIKKYEDSLAYWVSEKDNGMYDAINKGFAKATGDIMCWINSDDVLWEGALHYVAKVFSENRGVQWLQGYPSVIDEAGALLYQRDPVGSKFHFLIGIHKKDYSFIQQESTFWSRSLWEQAGGQLNTNCKLAADFDLWMRFFEHETLYCTRKQLAAFRKRAGQQSENMEAYLKEAGQSIATFKEKQSIFERLKWNFTAAKKKRQLAKRINWL</sequence>
<dbReference type="EMBL" id="JBHTJH010000025">
    <property type="protein sequence ID" value="MFD0864096.1"/>
    <property type="molecule type" value="Genomic_DNA"/>
</dbReference>
<gene>
    <name evidence="2" type="ORF">ACFQ1M_17915</name>
</gene>
<dbReference type="RefSeq" id="WP_386411094.1">
    <property type="nucleotide sequence ID" value="NZ_JBHTJH010000025.1"/>
</dbReference>
<evidence type="ECO:0000313" key="3">
    <source>
        <dbReference type="Proteomes" id="UP001596978"/>
    </source>
</evidence>
<reference evidence="3" key="1">
    <citation type="journal article" date="2019" name="Int. J. Syst. Evol. Microbiol.">
        <title>The Global Catalogue of Microorganisms (GCM) 10K type strain sequencing project: providing services to taxonomists for standard genome sequencing and annotation.</title>
        <authorList>
            <consortium name="The Broad Institute Genomics Platform"/>
            <consortium name="The Broad Institute Genome Sequencing Center for Infectious Disease"/>
            <person name="Wu L."/>
            <person name="Ma J."/>
        </authorList>
    </citation>
    <scope>NUCLEOTIDE SEQUENCE [LARGE SCALE GENOMIC DNA]</scope>
    <source>
        <strain evidence="3">CCUG 62952</strain>
    </source>
</reference>
<keyword evidence="3" id="KW-1185">Reference proteome</keyword>
<dbReference type="SUPFAM" id="SSF53448">
    <property type="entry name" value="Nucleotide-diphospho-sugar transferases"/>
    <property type="match status" value="1"/>
</dbReference>
<evidence type="ECO:0000259" key="1">
    <source>
        <dbReference type="Pfam" id="PF00535"/>
    </source>
</evidence>
<proteinExistence type="predicted"/>
<accession>A0ABW3D215</accession>
<dbReference type="InterPro" id="IPR029044">
    <property type="entry name" value="Nucleotide-diphossugar_trans"/>
</dbReference>
<dbReference type="Gene3D" id="3.90.550.10">
    <property type="entry name" value="Spore Coat Polysaccharide Biosynthesis Protein SpsA, Chain A"/>
    <property type="match status" value="1"/>
</dbReference>
<dbReference type="GO" id="GO:0016757">
    <property type="term" value="F:glycosyltransferase activity"/>
    <property type="evidence" value="ECO:0007669"/>
    <property type="project" value="UniProtKB-KW"/>
</dbReference>
<dbReference type="PANTHER" id="PTHR43685">
    <property type="entry name" value="GLYCOSYLTRANSFERASE"/>
    <property type="match status" value="1"/>
</dbReference>